<proteinExistence type="predicted"/>
<evidence type="ECO:0000313" key="2">
    <source>
        <dbReference type="EMBL" id="MCD7469327.1"/>
    </source>
</evidence>
<gene>
    <name evidence="2" type="ORF">HAX54_008265</name>
</gene>
<dbReference type="EMBL" id="JACEIK010001427">
    <property type="protein sequence ID" value="MCD7469327.1"/>
    <property type="molecule type" value="Genomic_DNA"/>
</dbReference>
<dbReference type="Proteomes" id="UP000823775">
    <property type="component" value="Unassembled WGS sequence"/>
</dbReference>
<evidence type="ECO:0000313" key="3">
    <source>
        <dbReference type="Proteomes" id="UP000823775"/>
    </source>
</evidence>
<protein>
    <submittedName>
        <fullName evidence="2">Uncharacterized protein</fullName>
    </submittedName>
</protein>
<feature type="region of interest" description="Disordered" evidence="1">
    <location>
        <begin position="1"/>
        <end position="36"/>
    </location>
</feature>
<name>A0ABS8TCY6_DATST</name>
<accession>A0ABS8TCY6</accession>
<feature type="non-terminal residue" evidence="2">
    <location>
        <position position="1"/>
    </location>
</feature>
<reference evidence="2 3" key="1">
    <citation type="journal article" date="2021" name="BMC Genomics">
        <title>Datura genome reveals duplications of psychoactive alkaloid biosynthetic genes and high mutation rate following tissue culture.</title>
        <authorList>
            <person name="Rajewski A."/>
            <person name="Carter-House D."/>
            <person name="Stajich J."/>
            <person name="Litt A."/>
        </authorList>
    </citation>
    <scope>NUCLEOTIDE SEQUENCE [LARGE SCALE GENOMIC DNA]</scope>
    <source>
        <strain evidence="2">AR-01</strain>
    </source>
</reference>
<sequence length="103" mass="12172">EENNMENEQKKERRYEPRKEDASASRKVQEKDDKARRLAEINRKNGVEDFKNASELRLVNQLLKYGEAAYDPFSRRWTRSTNYFVISANEATEGAPRVVYRTN</sequence>
<feature type="compositionally biased region" description="Basic and acidic residues" evidence="1">
    <location>
        <begin position="7"/>
        <end position="36"/>
    </location>
</feature>
<comment type="caution">
    <text evidence="2">The sequence shown here is derived from an EMBL/GenBank/DDBJ whole genome shotgun (WGS) entry which is preliminary data.</text>
</comment>
<keyword evidence="3" id="KW-1185">Reference proteome</keyword>
<evidence type="ECO:0000256" key="1">
    <source>
        <dbReference type="SAM" id="MobiDB-lite"/>
    </source>
</evidence>
<organism evidence="2 3">
    <name type="scientific">Datura stramonium</name>
    <name type="common">Jimsonweed</name>
    <name type="synonym">Common thornapple</name>
    <dbReference type="NCBI Taxonomy" id="4076"/>
    <lineage>
        <taxon>Eukaryota</taxon>
        <taxon>Viridiplantae</taxon>
        <taxon>Streptophyta</taxon>
        <taxon>Embryophyta</taxon>
        <taxon>Tracheophyta</taxon>
        <taxon>Spermatophyta</taxon>
        <taxon>Magnoliopsida</taxon>
        <taxon>eudicotyledons</taxon>
        <taxon>Gunneridae</taxon>
        <taxon>Pentapetalae</taxon>
        <taxon>asterids</taxon>
        <taxon>lamiids</taxon>
        <taxon>Solanales</taxon>
        <taxon>Solanaceae</taxon>
        <taxon>Solanoideae</taxon>
        <taxon>Datureae</taxon>
        <taxon>Datura</taxon>
    </lineage>
</organism>